<keyword evidence="2" id="KW-1185">Reference proteome</keyword>
<dbReference type="EMBL" id="PNRE01000051">
    <property type="protein sequence ID" value="PMR69224.1"/>
    <property type="molecule type" value="Genomic_DNA"/>
</dbReference>
<dbReference type="Proteomes" id="UP000235346">
    <property type="component" value="Unassembled WGS sequence"/>
</dbReference>
<evidence type="ECO:0000313" key="1">
    <source>
        <dbReference type="EMBL" id="PMR69224.1"/>
    </source>
</evidence>
<evidence type="ECO:0000313" key="2">
    <source>
        <dbReference type="Proteomes" id="UP000235346"/>
    </source>
</evidence>
<gene>
    <name evidence="1" type="ORF">C1H66_11630</name>
</gene>
<accession>A0A2N7TM03</accession>
<organism evidence="1 2">
    <name type="scientific">Halomonas heilongjiangensis</name>
    <dbReference type="NCBI Taxonomy" id="1387883"/>
    <lineage>
        <taxon>Bacteria</taxon>
        <taxon>Pseudomonadati</taxon>
        <taxon>Pseudomonadota</taxon>
        <taxon>Gammaproteobacteria</taxon>
        <taxon>Oceanospirillales</taxon>
        <taxon>Halomonadaceae</taxon>
        <taxon>Halomonas</taxon>
    </lineage>
</organism>
<dbReference type="OrthoDB" id="7008028at2"/>
<dbReference type="PROSITE" id="PS51257">
    <property type="entry name" value="PROKAR_LIPOPROTEIN"/>
    <property type="match status" value="1"/>
</dbReference>
<reference evidence="1 2" key="1">
    <citation type="submission" date="2018-01" db="EMBL/GenBank/DDBJ databases">
        <title>Halomonas endophytica sp. nov., isolated from storage liquid in the stems of Populus euphratica.</title>
        <authorList>
            <person name="Chen C."/>
        </authorList>
    </citation>
    <scope>NUCLEOTIDE SEQUENCE [LARGE SCALE GENOMIC DNA]</scope>
    <source>
        <strain evidence="1 2">DSM 26881</strain>
    </source>
</reference>
<proteinExistence type="predicted"/>
<evidence type="ECO:0008006" key="3">
    <source>
        <dbReference type="Google" id="ProtNLM"/>
    </source>
</evidence>
<dbReference type="AlphaFoldDB" id="A0A2N7TM03"/>
<comment type="caution">
    <text evidence="1">The sequence shown here is derived from an EMBL/GenBank/DDBJ whole genome shotgun (WGS) entry which is preliminary data.</text>
</comment>
<name>A0A2N7TM03_9GAMM</name>
<protein>
    <recommendedName>
        <fullName evidence="3">Lipoprotein</fullName>
    </recommendedName>
</protein>
<sequence>MRMGLLVAVSAVATLVGCATSKEVYLADGSKGHSISCDGAVQNFGSCLEKAGELCGTQGYVVLNQSGEAVPFSTASGGYTATSLAASGGFQAQSGAIITRSIFVKCK</sequence>